<evidence type="ECO:0000313" key="1">
    <source>
        <dbReference type="EMBL" id="GAA5042838.1"/>
    </source>
</evidence>
<accession>A0ABP9JRV4</accession>
<dbReference type="EMBL" id="BAABJM010000001">
    <property type="protein sequence ID" value="GAA5042838.1"/>
    <property type="molecule type" value="Genomic_DNA"/>
</dbReference>
<organism evidence="1 2">
    <name type="scientific">Nocardia callitridis</name>
    <dbReference type="NCBI Taxonomy" id="648753"/>
    <lineage>
        <taxon>Bacteria</taxon>
        <taxon>Bacillati</taxon>
        <taxon>Actinomycetota</taxon>
        <taxon>Actinomycetes</taxon>
        <taxon>Mycobacteriales</taxon>
        <taxon>Nocardiaceae</taxon>
        <taxon>Nocardia</taxon>
    </lineage>
</organism>
<reference evidence="2" key="1">
    <citation type="journal article" date="2019" name="Int. J. Syst. Evol. Microbiol.">
        <title>The Global Catalogue of Microorganisms (GCM) 10K type strain sequencing project: providing services to taxonomists for standard genome sequencing and annotation.</title>
        <authorList>
            <consortium name="The Broad Institute Genomics Platform"/>
            <consortium name="The Broad Institute Genome Sequencing Center for Infectious Disease"/>
            <person name="Wu L."/>
            <person name="Ma J."/>
        </authorList>
    </citation>
    <scope>NUCLEOTIDE SEQUENCE [LARGE SCALE GENOMIC DNA]</scope>
    <source>
        <strain evidence="2">JCM 18298</strain>
    </source>
</reference>
<evidence type="ECO:0008006" key="3">
    <source>
        <dbReference type="Google" id="ProtNLM"/>
    </source>
</evidence>
<name>A0ABP9JRV4_9NOCA</name>
<gene>
    <name evidence="1" type="ORF">GCM10023318_03620</name>
</gene>
<dbReference type="Pfam" id="PF09957">
    <property type="entry name" value="VapB_antitoxin"/>
    <property type="match status" value="1"/>
</dbReference>
<comment type="caution">
    <text evidence="1">The sequence shown here is derived from an EMBL/GenBank/DDBJ whole genome shotgun (WGS) entry which is preliminary data.</text>
</comment>
<keyword evidence="2" id="KW-1185">Reference proteome</keyword>
<dbReference type="Proteomes" id="UP001500603">
    <property type="component" value="Unassembled WGS sequence"/>
</dbReference>
<protein>
    <recommendedName>
        <fullName evidence="3">DUF2191 domain-containing protein</fullName>
    </recommendedName>
</protein>
<evidence type="ECO:0000313" key="2">
    <source>
        <dbReference type="Proteomes" id="UP001500603"/>
    </source>
</evidence>
<dbReference type="InterPro" id="IPR019239">
    <property type="entry name" value="VapB_antitoxin"/>
</dbReference>
<proteinExistence type="predicted"/>
<dbReference type="RefSeq" id="WP_345493210.1">
    <property type="nucleotide sequence ID" value="NZ_BAABJM010000001.1"/>
</dbReference>
<sequence length="79" mass="8898">MRQEAPPWAQEVPRRATVRVDLDRELLASAAAIMGTSSSEATINEALRRIVVHERQLHHLEKLAADTWFTLPEPEVVEG</sequence>